<comment type="domain">
    <text evidence="5">Has a modular structure: an endo-beta-1,4-glucanase catalytic module at the N-terminus, a linker rich in serines and threonines, and a C-terminal carbohydrate-binding module (CBM).</text>
</comment>
<evidence type="ECO:0000313" key="8">
    <source>
        <dbReference type="EMBL" id="KAF1947550.1"/>
    </source>
</evidence>
<evidence type="ECO:0000313" key="9">
    <source>
        <dbReference type="Proteomes" id="UP000800038"/>
    </source>
</evidence>
<keyword evidence="5" id="KW-0624">Polysaccharide degradation</keyword>
<keyword evidence="9" id="KW-1185">Reference proteome</keyword>
<dbReference type="GO" id="GO:0030245">
    <property type="term" value="P:cellulose catabolic process"/>
    <property type="evidence" value="ECO:0007669"/>
    <property type="project" value="UniProtKB-UniRule"/>
</dbReference>
<evidence type="ECO:0000256" key="1">
    <source>
        <dbReference type="ARBA" id="ARBA00001973"/>
    </source>
</evidence>
<comment type="subcellular location">
    <subcellularLocation>
        <location evidence="2 5">Secreted</location>
    </subcellularLocation>
</comment>
<keyword evidence="5" id="KW-0136">Cellulose degradation</keyword>
<dbReference type="InterPro" id="IPR005103">
    <property type="entry name" value="AA9_LPMO"/>
</dbReference>
<dbReference type="Proteomes" id="UP000800038">
    <property type="component" value="Unassembled WGS sequence"/>
</dbReference>
<dbReference type="CDD" id="cd21175">
    <property type="entry name" value="LPMO_AA9"/>
    <property type="match status" value="1"/>
</dbReference>
<evidence type="ECO:0000256" key="6">
    <source>
        <dbReference type="SAM" id="SignalP"/>
    </source>
</evidence>
<evidence type="ECO:0000256" key="3">
    <source>
        <dbReference type="ARBA" id="ARBA00022525"/>
    </source>
</evidence>
<proteinExistence type="predicted"/>
<dbReference type="PANTHER" id="PTHR33353:SF19">
    <property type="entry name" value="GLYCOSYLHYDROLASE FAMILY 61-8 PROTEIN"/>
    <property type="match status" value="1"/>
</dbReference>
<protein>
    <recommendedName>
        <fullName evidence="5">AA9 family lytic polysaccharide monooxygenase</fullName>
        <ecNumber evidence="5">1.14.99.56</ecNumber>
    </recommendedName>
    <alternativeName>
        <fullName evidence="5">Endo-beta-1,4-glucanase</fullName>
    </alternativeName>
    <alternativeName>
        <fullName evidence="5">Glycosyl hydrolase 61 family protein</fullName>
    </alternativeName>
</protein>
<dbReference type="OrthoDB" id="4849160at2759"/>
<accession>A0A6A5T5T8</accession>
<dbReference type="EC" id="1.14.99.56" evidence="5"/>
<feature type="domain" description="Auxiliary Activity family 9 catalytic" evidence="7">
    <location>
        <begin position="21"/>
        <end position="227"/>
    </location>
</feature>
<keyword evidence="4 5" id="KW-1015">Disulfide bond</keyword>
<dbReference type="AlphaFoldDB" id="A0A6A5T5T8"/>
<comment type="function">
    <text evidence="5">Lytic polysaccharide monooxygenase (LMPO) that depolymerizes crystalline and amorphous polysaccharides via the oxidation of scissile alpha- or beta-(1-4)-glycosidic bonds, yielding C1 and/or C4 oxidation products. Catalysis by LPMOs requires the reduction of the active-site copper from Cu(II) to Cu(I) by a reducing agent and H(2)O(2) or O(2) as a cosubstrate.</text>
</comment>
<dbReference type="GO" id="GO:0005576">
    <property type="term" value="C:extracellular region"/>
    <property type="evidence" value="ECO:0007669"/>
    <property type="project" value="UniProtKB-SubCell"/>
</dbReference>
<feature type="chain" id="PRO_5025691012" description="AA9 family lytic polysaccharide monooxygenase" evidence="6">
    <location>
        <begin position="23"/>
        <end position="248"/>
    </location>
</feature>
<keyword evidence="3 5" id="KW-0964">Secreted</keyword>
<dbReference type="GO" id="GO:0008810">
    <property type="term" value="F:cellulase activity"/>
    <property type="evidence" value="ECO:0007669"/>
    <property type="project" value="UniProtKB-UniRule"/>
</dbReference>
<sequence>MKLSISLALVVAFTSTTVFVHGGVTTYIIDNTSYPGYVWYDPLDGQKDLIQRTWDQNPHTDPLSSNLTCNYHGTPVPGAFHAPVRAGSTIRTSWNQNSFGWVHTVGPVIAYLASCPGGDCSTIANIADISWFKIAEEGLRKGFALGGPRGLNTRTDYWDVVVPLGLKPGKYMVRHEIINLELAPVLFYPNCAQLEVQGEGESFPADNFLVKFPGAYSTSDPGIAISGKVKQDKFTKNYTVPGPKVWTG</sequence>
<dbReference type="Gene3D" id="2.70.50.70">
    <property type="match status" value="1"/>
</dbReference>
<comment type="cofactor">
    <cofactor evidence="1">
        <name>Cu(2+)</name>
        <dbReference type="ChEBI" id="CHEBI:29036"/>
    </cofactor>
</comment>
<feature type="signal peptide" evidence="6">
    <location>
        <begin position="1"/>
        <end position="22"/>
    </location>
</feature>
<keyword evidence="6" id="KW-0732">Signal</keyword>
<dbReference type="InterPro" id="IPR049892">
    <property type="entry name" value="AA9"/>
</dbReference>
<evidence type="ECO:0000259" key="7">
    <source>
        <dbReference type="Pfam" id="PF03443"/>
    </source>
</evidence>
<reference evidence="8" key="1">
    <citation type="journal article" date="2020" name="Stud. Mycol.">
        <title>101 Dothideomycetes genomes: a test case for predicting lifestyles and emergence of pathogens.</title>
        <authorList>
            <person name="Haridas S."/>
            <person name="Albert R."/>
            <person name="Binder M."/>
            <person name="Bloem J."/>
            <person name="Labutti K."/>
            <person name="Salamov A."/>
            <person name="Andreopoulos B."/>
            <person name="Baker S."/>
            <person name="Barry K."/>
            <person name="Bills G."/>
            <person name="Bluhm B."/>
            <person name="Cannon C."/>
            <person name="Castanera R."/>
            <person name="Culley D."/>
            <person name="Daum C."/>
            <person name="Ezra D."/>
            <person name="Gonzalez J."/>
            <person name="Henrissat B."/>
            <person name="Kuo A."/>
            <person name="Liang C."/>
            <person name="Lipzen A."/>
            <person name="Lutzoni F."/>
            <person name="Magnuson J."/>
            <person name="Mondo S."/>
            <person name="Nolan M."/>
            <person name="Ohm R."/>
            <person name="Pangilinan J."/>
            <person name="Park H.-J."/>
            <person name="Ramirez L."/>
            <person name="Alfaro M."/>
            <person name="Sun H."/>
            <person name="Tritt A."/>
            <person name="Yoshinaga Y."/>
            <person name="Zwiers L.-H."/>
            <person name="Turgeon B."/>
            <person name="Goodwin S."/>
            <person name="Spatafora J."/>
            <person name="Crous P."/>
            <person name="Grigoriev I."/>
        </authorList>
    </citation>
    <scope>NUCLEOTIDE SEQUENCE</scope>
    <source>
        <strain evidence="8">CBS 161.51</strain>
    </source>
</reference>
<evidence type="ECO:0000256" key="4">
    <source>
        <dbReference type="ARBA" id="ARBA00023157"/>
    </source>
</evidence>
<organism evidence="8 9">
    <name type="scientific">Clathrospora elynae</name>
    <dbReference type="NCBI Taxonomy" id="706981"/>
    <lineage>
        <taxon>Eukaryota</taxon>
        <taxon>Fungi</taxon>
        <taxon>Dikarya</taxon>
        <taxon>Ascomycota</taxon>
        <taxon>Pezizomycotina</taxon>
        <taxon>Dothideomycetes</taxon>
        <taxon>Pleosporomycetidae</taxon>
        <taxon>Pleosporales</taxon>
        <taxon>Diademaceae</taxon>
        <taxon>Clathrospora</taxon>
    </lineage>
</organism>
<keyword evidence="8" id="KW-0378">Hydrolase</keyword>
<gene>
    <name evidence="8" type="ORF">EJ02DRAFT_333606</name>
</gene>
<dbReference type="PANTHER" id="PTHR33353">
    <property type="entry name" value="PUTATIVE (AFU_ORTHOLOGUE AFUA_1G12560)-RELATED"/>
    <property type="match status" value="1"/>
</dbReference>
<dbReference type="Pfam" id="PF03443">
    <property type="entry name" value="AA9"/>
    <property type="match status" value="1"/>
</dbReference>
<dbReference type="GO" id="GO:0030248">
    <property type="term" value="F:cellulose binding"/>
    <property type="evidence" value="ECO:0007669"/>
    <property type="project" value="UniProtKB-UniRule"/>
</dbReference>
<comment type="catalytic activity">
    <reaction evidence="5">
        <text>[(1-&gt;4)-beta-D-glucosyl]n+m + reduced acceptor + O2 = 4-dehydro-beta-D-glucosyl-[(1-&gt;4)-beta-D-glucosyl]n-1 + [(1-&gt;4)-beta-D-glucosyl]m + acceptor + H2O.</text>
        <dbReference type="EC" id="1.14.99.56"/>
    </reaction>
</comment>
<evidence type="ECO:0000256" key="2">
    <source>
        <dbReference type="ARBA" id="ARBA00004613"/>
    </source>
</evidence>
<keyword evidence="5" id="KW-0119">Carbohydrate metabolism</keyword>
<evidence type="ECO:0000256" key="5">
    <source>
        <dbReference type="RuleBase" id="RU368122"/>
    </source>
</evidence>
<dbReference type="EMBL" id="ML975998">
    <property type="protein sequence ID" value="KAF1947550.1"/>
    <property type="molecule type" value="Genomic_DNA"/>
</dbReference>
<name>A0A6A5T5T8_9PLEO</name>